<dbReference type="AlphaFoldDB" id="A0A917C461"/>
<sequence>MSSTAAQSEKHDVLDDETFMSAADLRAYMERVELAKASKQLNAFEGAESARRELIKTLSEPIALTPEKVAELKQTLAHKIRSAAERGEMEIMVMRFPNALCTDHGRTINNAAENWPDSLTGRPRQAYEFWRDHLQPANFKLRAMIVDWPEGMPGDVGFYLSWA</sequence>
<gene>
    <name evidence="1" type="ORF">GCM10007301_31880</name>
</gene>
<reference evidence="1" key="2">
    <citation type="submission" date="2020-09" db="EMBL/GenBank/DDBJ databases">
        <authorList>
            <person name="Sun Q."/>
            <person name="Sedlacek I."/>
        </authorList>
    </citation>
    <scope>NUCLEOTIDE SEQUENCE</scope>
    <source>
        <strain evidence="1">CCM 7897</strain>
    </source>
</reference>
<dbReference type="EMBL" id="BMCT01000004">
    <property type="protein sequence ID" value="GGF69807.1"/>
    <property type="molecule type" value="Genomic_DNA"/>
</dbReference>
<comment type="caution">
    <text evidence="1">The sequence shown here is derived from an EMBL/GenBank/DDBJ whole genome shotgun (WGS) entry which is preliminary data.</text>
</comment>
<keyword evidence="2" id="KW-1185">Reference proteome</keyword>
<dbReference type="RefSeq" id="WP_188580293.1">
    <property type="nucleotide sequence ID" value="NZ_BMCT01000004.1"/>
</dbReference>
<reference evidence="1" key="1">
    <citation type="journal article" date="2014" name="Int. J. Syst. Evol. Microbiol.">
        <title>Complete genome sequence of Corynebacterium casei LMG S-19264T (=DSM 44701T), isolated from a smear-ripened cheese.</title>
        <authorList>
            <consortium name="US DOE Joint Genome Institute (JGI-PGF)"/>
            <person name="Walter F."/>
            <person name="Albersmeier A."/>
            <person name="Kalinowski J."/>
            <person name="Ruckert C."/>
        </authorList>
    </citation>
    <scope>NUCLEOTIDE SEQUENCE</scope>
    <source>
        <strain evidence="1">CCM 7897</strain>
    </source>
</reference>
<protein>
    <submittedName>
        <fullName evidence="1">Uncharacterized protein</fullName>
    </submittedName>
</protein>
<dbReference type="Proteomes" id="UP000606044">
    <property type="component" value="Unassembled WGS sequence"/>
</dbReference>
<evidence type="ECO:0000313" key="1">
    <source>
        <dbReference type="EMBL" id="GGF69807.1"/>
    </source>
</evidence>
<organism evidence="1 2">
    <name type="scientific">Azorhizobium oxalatiphilum</name>
    <dbReference type="NCBI Taxonomy" id="980631"/>
    <lineage>
        <taxon>Bacteria</taxon>
        <taxon>Pseudomonadati</taxon>
        <taxon>Pseudomonadota</taxon>
        <taxon>Alphaproteobacteria</taxon>
        <taxon>Hyphomicrobiales</taxon>
        <taxon>Xanthobacteraceae</taxon>
        <taxon>Azorhizobium</taxon>
    </lineage>
</organism>
<proteinExistence type="predicted"/>
<accession>A0A917C461</accession>
<name>A0A917C461_9HYPH</name>
<evidence type="ECO:0000313" key="2">
    <source>
        <dbReference type="Proteomes" id="UP000606044"/>
    </source>
</evidence>